<evidence type="ECO:0000313" key="6">
    <source>
        <dbReference type="Ensembl" id="ENSDLAP00005065149.1"/>
    </source>
</evidence>
<evidence type="ECO:0000256" key="2">
    <source>
        <dbReference type="ARBA" id="ARBA00022723"/>
    </source>
</evidence>
<dbReference type="Pfam" id="PF13359">
    <property type="entry name" value="DDE_Tnp_4"/>
    <property type="match status" value="1"/>
</dbReference>
<keyword evidence="2" id="KW-0479">Metal-binding</keyword>
<dbReference type="PANTHER" id="PTHR23080:SF144">
    <property type="entry name" value="SPINDLE AND KINETOCHORE ASSOCIATED COMPLEX SUBUNIT 3"/>
    <property type="match status" value="1"/>
</dbReference>
<evidence type="ECO:0000313" key="7">
    <source>
        <dbReference type="Proteomes" id="UP000694389"/>
    </source>
</evidence>
<dbReference type="AlphaFoldDB" id="A0A8P4KAN6"/>
<organism evidence="6 7">
    <name type="scientific">Dicentrarchus labrax</name>
    <name type="common">European seabass</name>
    <name type="synonym">Morone labrax</name>
    <dbReference type="NCBI Taxonomy" id="13489"/>
    <lineage>
        <taxon>Eukaryota</taxon>
        <taxon>Metazoa</taxon>
        <taxon>Chordata</taxon>
        <taxon>Craniata</taxon>
        <taxon>Vertebrata</taxon>
        <taxon>Euteleostomi</taxon>
        <taxon>Actinopterygii</taxon>
        <taxon>Neopterygii</taxon>
        <taxon>Teleostei</taxon>
        <taxon>Neoteleostei</taxon>
        <taxon>Acanthomorphata</taxon>
        <taxon>Eupercaria</taxon>
        <taxon>Moronidae</taxon>
        <taxon>Dicentrarchus</taxon>
    </lineage>
</organism>
<evidence type="ECO:0000259" key="4">
    <source>
        <dbReference type="Pfam" id="PF13359"/>
    </source>
</evidence>
<feature type="domain" description="DDE Tnp4" evidence="4">
    <location>
        <begin position="158"/>
        <end position="302"/>
    </location>
</feature>
<dbReference type="InterPro" id="IPR027805">
    <property type="entry name" value="Transposase_HTH_dom"/>
</dbReference>
<dbReference type="GeneTree" id="ENSGT00940000164249"/>
<dbReference type="Proteomes" id="UP000694389">
    <property type="component" value="Unassembled WGS sequence"/>
</dbReference>
<evidence type="ECO:0000256" key="3">
    <source>
        <dbReference type="SAM" id="Phobius"/>
    </source>
</evidence>
<dbReference type="GO" id="GO:0046872">
    <property type="term" value="F:metal ion binding"/>
    <property type="evidence" value="ECO:0007669"/>
    <property type="project" value="UniProtKB-KW"/>
</dbReference>
<keyword evidence="3" id="KW-0812">Transmembrane</keyword>
<evidence type="ECO:0000256" key="1">
    <source>
        <dbReference type="ARBA" id="ARBA00001968"/>
    </source>
</evidence>
<evidence type="ECO:0008006" key="8">
    <source>
        <dbReference type="Google" id="ProtNLM"/>
    </source>
</evidence>
<dbReference type="PANTHER" id="PTHR23080">
    <property type="entry name" value="THAP DOMAIN PROTEIN"/>
    <property type="match status" value="1"/>
</dbReference>
<feature type="transmembrane region" description="Helical" evidence="3">
    <location>
        <begin position="20"/>
        <end position="43"/>
    </location>
</feature>
<keyword evidence="3" id="KW-1133">Transmembrane helix</keyword>
<evidence type="ECO:0000259" key="5">
    <source>
        <dbReference type="Pfam" id="PF13613"/>
    </source>
</evidence>
<dbReference type="InterPro" id="IPR027806">
    <property type="entry name" value="HARBI1_dom"/>
</dbReference>
<name>A0A8P4KAN6_DICLA</name>
<proteinExistence type="predicted"/>
<sequence>MYIFAATNHVYLFFQEKRVMILYTLTMCQVYSASPLLLIGLGLSPLERYVRTQNVSGKRHDGLTATDRGTPSEQELQVQTETGELLLTLMKLRLNLSEEFLGYLFGIHQSTVSRVFHRWIHVMASRLHPLILWPEREDLRRSLPMCFRTFLKNCVSIIDCFEVFIERPSDLKARAQTWSNYKQHNTIKFLISITPQGSISFMSKAWGGRVTDKHLTEHSGFLDKLLPGDLVLADRGFTIEDSVGLFCAELITPPFTRGKKQLSRKEIESAREISRVRIHVERVIGMLRQKYTILGSTLPVSLVRVEENGKVEDSLIDKIVCLRDADAQLRYELFFACLSYSGGNGRNMGAN</sequence>
<keyword evidence="7" id="KW-1185">Reference proteome</keyword>
<dbReference type="Ensembl" id="ENSDLAT00005081154.1">
    <property type="protein sequence ID" value="ENSDLAP00005065149.1"/>
    <property type="gene ID" value="ENSDLAG00005033762.1"/>
</dbReference>
<protein>
    <recommendedName>
        <fullName evidence="8">DDE Tnp4 domain-containing protein</fullName>
    </recommendedName>
</protein>
<comment type="cofactor">
    <cofactor evidence="1">
        <name>a divalent metal cation</name>
        <dbReference type="ChEBI" id="CHEBI:60240"/>
    </cofactor>
</comment>
<keyword evidence="3" id="KW-0472">Membrane</keyword>
<reference evidence="6" key="2">
    <citation type="submission" date="2025-09" db="UniProtKB">
        <authorList>
            <consortium name="Ensembl"/>
        </authorList>
    </citation>
    <scope>IDENTIFICATION</scope>
</reference>
<reference evidence="6" key="1">
    <citation type="submission" date="2025-08" db="UniProtKB">
        <authorList>
            <consortium name="Ensembl"/>
        </authorList>
    </citation>
    <scope>IDENTIFICATION</scope>
</reference>
<dbReference type="Pfam" id="PF13613">
    <property type="entry name" value="HTH_Tnp_4"/>
    <property type="match status" value="1"/>
</dbReference>
<accession>A0A8P4KAN6</accession>
<feature type="domain" description="Transposase Helix-turn-helix" evidence="5">
    <location>
        <begin position="84"/>
        <end position="128"/>
    </location>
</feature>